<dbReference type="EMBL" id="LLXJ01007332">
    <property type="protein sequence ID" value="PKB93747.1"/>
    <property type="molecule type" value="Genomic_DNA"/>
</dbReference>
<comment type="caution">
    <text evidence="1">The sequence shown here is derived from an EMBL/GenBank/DDBJ whole genome shotgun (WGS) entry which is preliminary data.</text>
</comment>
<name>A0A2N0NGP1_9GLOM</name>
<dbReference type="Proteomes" id="UP000232722">
    <property type="component" value="Unassembled WGS sequence"/>
</dbReference>
<protein>
    <submittedName>
        <fullName evidence="1">Uncharacterized protein</fullName>
    </submittedName>
</protein>
<gene>
    <name evidence="1" type="ORF">RhiirA5_440427</name>
</gene>
<sequence>MPSVSIMIILSDRKELLKWQIHPIIRNLSLCEFFYSLAIEEFFEKSSEKKIENETLIYVSSKKYSEKTEFQHCFWLSKKKPKFPSVRWPK</sequence>
<dbReference type="VEuPathDB" id="FungiDB:RhiirA1_458799"/>
<dbReference type="AlphaFoldDB" id="A0A2N0NGP1"/>
<accession>A0A2N0NGP1</accession>
<proteinExistence type="predicted"/>
<reference evidence="1 2" key="1">
    <citation type="submission" date="2016-04" db="EMBL/GenBank/DDBJ databases">
        <title>Genome analyses suggest a sexual origin of heterokaryosis in a supposedly ancient asexual fungus.</title>
        <authorList>
            <person name="Ropars J."/>
            <person name="Sedzielewska K."/>
            <person name="Noel J."/>
            <person name="Charron P."/>
            <person name="Farinelli L."/>
            <person name="Marton T."/>
            <person name="Kruger M."/>
            <person name="Pelin A."/>
            <person name="Brachmann A."/>
            <person name="Corradi N."/>
        </authorList>
    </citation>
    <scope>NUCLEOTIDE SEQUENCE [LARGE SCALE GENOMIC DNA]</scope>
    <source>
        <strain evidence="1 2">A5</strain>
    </source>
</reference>
<organism evidence="1 2">
    <name type="scientific">Rhizophagus irregularis</name>
    <dbReference type="NCBI Taxonomy" id="588596"/>
    <lineage>
        <taxon>Eukaryota</taxon>
        <taxon>Fungi</taxon>
        <taxon>Fungi incertae sedis</taxon>
        <taxon>Mucoromycota</taxon>
        <taxon>Glomeromycotina</taxon>
        <taxon>Glomeromycetes</taxon>
        <taxon>Glomerales</taxon>
        <taxon>Glomeraceae</taxon>
        <taxon>Rhizophagus</taxon>
    </lineage>
</organism>
<reference evidence="1 2" key="2">
    <citation type="submission" date="2017-09" db="EMBL/GenBank/DDBJ databases">
        <title>Extensive intraspecific genome diversity in a model arbuscular mycorrhizal fungus.</title>
        <authorList>
            <person name="Chen E.C."/>
            <person name="Morin E."/>
            <person name="Beaudet D."/>
            <person name="Noel J."/>
            <person name="Ndikumana S."/>
            <person name="Charron P."/>
            <person name="St-Onge C."/>
            <person name="Giorgi J."/>
            <person name="Grigoriev I.V."/>
            <person name="Roux C."/>
            <person name="Martin F.M."/>
            <person name="Corradi N."/>
        </authorList>
    </citation>
    <scope>NUCLEOTIDE SEQUENCE [LARGE SCALE GENOMIC DNA]</scope>
    <source>
        <strain evidence="1 2">A5</strain>
    </source>
</reference>
<evidence type="ECO:0000313" key="2">
    <source>
        <dbReference type="Proteomes" id="UP000232722"/>
    </source>
</evidence>
<evidence type="ECO:0000313" key="1">
    <source>
        <dbReference type="EMBL" id="PKB93747.1"/>
    </source>
</evidence>